<evidence type="ECO:0000256" key="3">
    <source>
        <dbReference type="ARBA" id="ARBA00023015"/>
    </source>
</evidence>
<evidence type="ECO:0000259" key="5">
    <source>
        <dbReference type="PROSITE" id="PS50045"/>
    </source>
</evidence>
<proteinExistence type="predicted"/>
<evidence type="ECO:0000313" key="7">
    <source>
        <dbReference type="Proteomes" id="UP001168640"/>
    </source>
</evidence>
<dbReference type="InterPro" id="IPR002197">
    <property type="entry name" value="HTH_Fis"/>
</dbReference>
<dbReference type="Pfam" id="PF20161">
    <property type="entry name" value="VpsR"/>
    <property type="match status" value="1"/>
</dbReference>
<sequence>MSEKRPLVWLSAANGSTTLRRALDAHWHITGYSLQDPVPIMMSVPEDTRVGILDLTNLPPEAALAAEQWLEALSLDVWVGIVAHRPVSGMPAAQLIARYCSDFHTTPVHVDRLNTVLGHLWGMASIRASAPDPVGDNYHALAMEGDSETIRKIRGLLRRFAVTPDPVLITGESGSGKYAAARFLHQTSPRAAGPLINVNCAALPDTLARSELFGVESYSSQDDVETIQPGRIEQANGGSLVLSSIDELDDNQQSALLGFLQEGQIERVGSTTPIPINCRIITTATRPLRALVDSGQFRSDVYYRLGGLEIRMPPLRDRREDIPAIASALLAATANRQKPKQLSLAAIECLVKHNWPGNFRELQNRLRQASLLCDKGTIEPEDLGLDEGGTDATQMASTNLSLEEFRARADRQALSCSLALAHHNISAAARILKISRVSFYRLMEKYNQGHHADP</sequence>
<dbReference type="Pfam" id="PF25601">
    <property type="entry name" value="AAA_lid_14"/>
    <property type="match status" value="1"/>
</dbReference>
<dbReference type="Pfam" id="PF02954">
    <property type="entry name" value="HTH_8"/>
    <property type="match status" value="1"/>
</dbReference>
<dbReference type="CDD" id="cd00009">
    <property type="entry name" value="AAA"/>
    <property type="match status" value="1"/>
</dbReference>
<dbReference type="Pfam" id="PF00158">
    <property type="entry name" value="Sigma54_activat"/>
    <property type="match status" value="1"/>
</dbReference>
<dbReference type="EMBL" id="JAUMIS010000001">
    <property type="protein sequence ID" value="MDO3721019.1"/>
    <property type="molecule type" value="Genomic_DNA"/>
</dbReference>
<protein>
    <submittedName>
        <fullName evidence="6">Sigma-54 dependent transcriptional regulator</fullName>
    </submittedName>
</protein>
<keyword evidence="3" id="KW-0805">Transcription regulation</keyword>
<dbReference type="InterPro" id="IPR009057">
    <property type="entry name" value="Homeodomain-like_sf"/>
</dbReference>
<organism evidence="6 7">
    <name type="scientific">Marinobacter suaedae</name>
    <dbReference type="NCBI Taxonomy" id="3057675"/>
    <lineage>
        <taxon>Bacteria</taxon>
        <taxon>Pseudomonadati</taxon>
        <taxon>Pseudomonadota</taxon>
        <taxon>Gammaproteobacteria</taxon>
        <taxon>Pseudomonadales</taxon>
        <taxon>Marinobacteraceae</taxon>
        <taxon>Marinobacter</taxon>
    </lineage>
</organism>
<gene>
    <name evidence="6" type="ORF">QVZ43_04750</name>
</gene>
<evidence type="ECO:0000256" key="4">
    <source>
        <dbReference type="ARBA" id="ARBA00023163"/>
    </source>
</evidence>
<name>A0ABT8VYG8_9GAMM</name>
<dbReference type="InterPro" id="IPR027417">
    <property type="entry name" value="P-loop_NTPase"/>
</dbReference>
<evidence type="ECO:0000256" key="1">
    <source>
        <dbReference type="ARBA" id="ARBA00022741"/>
    </source>
</evidence>
<keyword evidence="1" id="KW-0547">Nucleotide-binding</keyword>
<dbReference type="PANTHER" id="PTHR32071">
    <property type="entry name" value="TRANSCRIPTIONAL REGULATORY PROTEIN"/>
    <property type="match status" value="1"/>
</dbReference>
<dbReference type="Gene3D" id="1.10.10.60">
    <property type="entry name" value="Homeodomain-like"/>
    <property type="match status" value="1"/>
</dbReference>
<accession>A0ABT8VYG8</accession>
<dbReference type="RefSeq" id="WP_302909059.1">
    <property type="nucleotide sequence ID" value="NZ_JAUMIS010000001.1"/>
</dbReference>
<dbReference type="PROSITE" id="PS50045">
    <property type="entry name" value="SIGMA54_INTERACT_4"/>
    <property type="match status" value="1"/>
</dbReference>
<feature type="domain" description="Sigma-54 factor interaction" evidence="5">
    <location>
        <begin position="143"/>
        <end position="371"/>
    </location>
</feature>
<keyword evidence="4" id="KW-0804">Transcription</keyword>
<dbReference type="PANTHER" id="PTHR32071:SF120">
    <property type="entry name" value="TRANSCRIPTIONAL REGULATOR-RELATED"/>
    <property type="match status" value="1"/>
</dbReference>
<dbReference type="SUPFAM" id="SSF46689">
    <property type="entry name" value="Homeodomain-like"/>
    <property type="match status" value="1"/>
</dbReference>
<dbReference type="Gene3D" id="3.40.50.300">
    <property type="entry name" value="P-loop containing nucleotide triphosphate hydrolases"/>
    <property type="match status" value="1"/>
</dbReference>
<comment type="caution">
    <text evidence="6">The sequence shown here is derived from an EMBL/GenBank/DDBJ whole genome shotgun (WGS) entry which is preliminary data.</text>
</comment>
<dbReference type="InterPro" id="IPR002078">
    <property type="entry name" value="Sigma_54_int"/>
</dbReference>
<dbReference type="Proteomes" id="UP001168640">
    <property type="component" value="Unassembled WGS sequence"/>
</dbReference>
<evidence type="ECO:0000256" key="2">
    <source>
        <dbReference type="ARBA" id="ARBA00022840"/>
    </source>
</evidence>
<dbReference type="InterPro" id="IPR058031">
    <property type="entry name" value="AAA_lid_NorR"/>
</dbReference>
<keyword evidence="7" id="KW-1185">Reference proteome</keyword>
<keyword evidence="2" id="KW-0067">ATP-binding</keyword>
<dbReference type="Gene3D" id="1.10.8.60">
    <property type="match status" value="1"/>
</dbReference>
<dbReference type="InterPro" id="IPR045343">
    <property type="entry name" value="VpsR"/>
</dbReference>
<dbReference type="SUPFAM" id="SSF52540">
    <property type="entry name" value="P-loop containing nucleoside triphosphate hydrolases"/>
    <property type="match status" value="1"/>
</dbReference>
<evidence type="ECO:0000313" key="6">
    <source>
        <dbReference type="EMBL" id="MDO3721019.1"/>
    </source>
</evidence>
<reference evidence="6" key="1">
    <citation type="submission" date="2023-07" db="EMBL/GenBank/DDBJ databases">
        <title>Marinobacter sp. chi1 genome sequencing and assembly.</title>
        <authorList>
            <person name="Park S."/>
        </authorList>
    </citation>
    <scope>NUCLEOTIDE SEQUENCE</scope>
    <source>
        <strain evidence="6">Chi1</strain>
    </source>
</reference>